<dbReference type="RefSeq" id="WP_246015494.1">
    <property type="nucleotide sequence ID" value="NZ_CP144375.1"/>
</dbReference>
<organism evidence="3 4">
    <name type="scientific">Kutzneria buriramensis</name>
    <dbReference type="NCBI Taxonomy" id="1045776"/>
    <lineage>
        <taxon>Bacteria</taxon>
        <taxon>Bacillati</taxon>
        <taxon>Actinomycetota</taxon>
        <taxon>Actinomycetes</taxon>
        <taxon>Pseudonocardiales</taxon>
        <taxon>Pseudonocardiaceae</taxon>
        <taxon>Kutzneria</taxon>
    </lineage>
</organism>
<dbReference type="Pfam" id="PF24837">
    <property type="entry name" value="AMIN-like"/>
    <property type="match status" value="1"/>
</dbReference>
<protein>
    <recommendedName>
        <fullName evidence="2">AMIN-like domain-containing protein</fullName>
    </recommendedName>
</protein>
<keyword evidence="1" id="KW-0732">Signal</keyword>
<proteinExistence type="predicted"/>
<evidence type="ECO:0000313" key="3">
    <source>
        <dbReference type="EMBL" id="REH44717.1"/>
    </source>
</evidence>
<dbReference type="Proteomes" id="UP000256269">
    <property type="component" value="Unassembled WGS sequence"/>
</dbReference>
<feature type="signal peptide" evidence="1">
    <location>
        <begin position="1"/>
        <end position="26"/>
    </location>
</feature>
<accession>A0A3E0HGR6</accession>
<dbReference type="InterPro" id="IPR056303">
    <property type="entry name" value="AMIN-like"/>
</dbReference>
<feature type="domain" description="AMIN-like" evidence="2">
    <location>
        <begin position="31"/>
        <end position="156"/>
    </location>
</feature>
<dbReference type="Gene3D" id="2.60.40.3500">
    <property type="match status" value="1"/>
</dbReference>
<dbReference type="EMBL" id="QUNO01000008">
    <property type="protein sequence ID" value="REH44717.1"/>
    <property type="molecule type" value="Genomic_DNA"/>
</dbReference>
<evidence type="ECO:0000259" key="2">
    <source>
        <dbReference type="Pfam" id="PF24837"/>
    </source>
</evidence>
<comment type="caution">
    <text evidence="3">The sequence shown here is derived from an EMBL/GenBank/DDBJ whole genome shotgun (WGS) entry which is preliminary data.</text>
</comment>
<evidence type="ECO:0000313" key="4">
    <source>
        <dbReference type="Proteomes" id="UP000256269"/>
    </source>
</evidence>
<sequence length="156" mass="16602">MKRHRPLVAALLALLALFAFVPSANAQPTAELTNIRVGAHPGYDRIVFDLTALPATQNVKYVAQLVRDPSGMPVSLPGNAFVQVTMTGAAAHDADGNLTYTGPQMFTTPQLANVRAVALIGDFEGVVTVGLGLRHRAPVHMFTLTGPNRLVVDVNH</sequence>
<name>A0A3E0HGR6_9PSEU</name>
<reference evidence="3 4" key="1">
    <citation type="submission" date="2018-08" db="EMBL/GenBank/DDBJ databases">
        <title>Genomic Encyclopedia of Archaeal and Bacterial Type Strains, Phase II (KMG-II): from individual species to whole genera.</title>
        <authorList>
            <person name="Goeker M."/>
        </authorList>
    </citation>
    <scope>NUCLEOTIDE SEQUENCE [LARGE SCALE GENOMIC DNA]</scope>
    <source>
        <strain evidence="3 4">DSM 45791</strain>
    </source>
</reference>
<evidence type="ECO:0000256" key="1">
    <source>
        <dbReference type="SAM" id="SignalP"/>
    </source>
</evidence>
<dbReference type="AlphaFoldDB" id="A0A3E0HGR6"/>
<feature type="chain" id="PRO_5017755016" description="AMIN-like domain-containing protein" evidence="1">
    <location>
        <begin position="27"/>
        <end position="156"/>
    </location>
</feature>
<keyword evidence="4" id="KW-1185">Reference proteome</keyword>
<gene>
    <name evidence="3" type="ORF">BCF44_108197</name>
</gene>